<name>S3BPM1_OPHP1</name>
<keyword evidence="3" id="KW-1185">Reference proteome</keyword>
<feature type="signal peptide" evidence="1">
    <location>
        <begin position="1"/>
        <end position="16"/>
    </location>
</feature>
<evidence type="ECO:0000256" key="1">
    <source>
        <dbReference type="SAM" id="SignalP"/>
    </source>
</evidence>
<organism evidence="2 3">
    <name type="scientific">Ophiostoma piceae (strain UAMH 11346)</name>
    <name type="common">Sap stain fungus</name>
    <dbReference type="NCBI Taxonomy" id="1262450"/>
    <lineage>
        <taxon>Eukaryota</taxon>
        <taxon>Fungi</taxon>
        <taxon>Dikarya</taxon>
        <taxon>Ascomycota</taxon>
        <taxon>Pezizomycotina</taxon>
        <taxon>Sordariomycetes</taxon>
        <taxon>Sordariomycetidae</taxon>
        <taxon>Ophiostomatales</taxon>
        <taxon>Ophiostomataceae</taxon>
        <taxon>Ophiostoma</taxon>
    </lineage>
</organism>
<evidence type="ECO:0000313" key="3">
    <source>
        <dbReference type="Proteomes" id="UP000016923"/>
    </source>
</evidence>
<protein>
    <submittedName>
        <fullName evidence="2">Uncharacterized protein</fullName>
    </submittedName>
</protein>
<sequence length="144" mass="14847">MLVVRLCVQAVVSAAAVDYAPNSIAFVCGKGAMGSDGLGSFSLIDTYDFVMGYRLKEVLADHFNAAIEQGAFVFERIPNEFSRPHGGQPIYAFTATGIPTTGCGSSTKAAATTTASIVTAGAVQTATSASTILLAIAIVLTIDY</sequence>
<reference evidence="2 3" key="1">
    <citation type="journal article" date="2013" name="BMC Genomics">
        <title>The genome and transcriptome of the pine saprophyte Ophiostoma piceae, and a comparison with the bark beetle-associated pine pathogen Grosmannia clavigera.</title>
        <authorList>
            <person name="Haridas S."/>
            <person name="Wang Y."/>
            <person name="Lim L."/>
            <person name="Massoumi Alamouti S."/>
            <person name="Jackman S."/>
            <person name="Docking R."/>
            <person name="Robertson G."/>
            <person name="Birol I."/>
            <person name="Bohlmann J."/>
            <person name="Breuil C."/>
        </authorList>
    </citation>
    <scope>NUCLEOTIDE SEQUENCE [LARGE SCALE GENOMIC DNA]</scope>
    <source>
        <strain evidence="2 3">UAMH 11346</strain>
    </source>
</reference>
<dbReference type="EMBL" id="KE148169">
    <property type="protein sequence ID" value="EPE03214.1"/>
    <property type="molecule type" value="Genomic_DNA"/>
</dbReference>
<dbReference type="HOGENOM" id="CLU_1797059_0_0_1"/>
<dbReference type="VEuPathDB" id="FungiDB:F503_01952"/>
<proteinExistence type="predicted"/>
<dbReference type="Proteomes" id="UP000016923">
    <property type="component" value="Unassembled WGS sequence"/>
</dbReference>
<feature type="chain" id="PRO_5004506573" evidence="1">
    <location>
        <begin position="17"/>
        <end position="144"/>
    </location>
</feature>
<evidence type="ECO:0000313" key="2">
    <source>
        <dbReference type="EMBL" id="EPE03214.1"/>
    </source>
</evidence>
<keyword evidence="1" id="KW-0732">Signal</keyword>
<gene>
    <name evidence="2" type="ORF">F503_01952</name>
</gene>
<accession>S3BPM1</accession>
<dbReference type="AlphaFoldDB" id="S3BPM1"/>